<dbReference type="InterPro" id="IPR007387">
    <property type="entry name" value="TRAP_DctQ"/>
</dbReference>
<reference evidence="11 12" key="1">
    <citation type="submission" date="2018-03" db="EMBL/GenBank/DDBJ databases">
        <title>Whole genome sequencing of Histamine producing bacteria.</title>
        <authorList>
            <person name="Butler K."/>
        </authorList>
    </citation>
    <scope>NUCLEOTIDE SEQUENCE [LARGE SCALE GENOMIC DNA]</scope>
    <source>
        <strain evidence="11 12">DSM 19138</strain>
    </source>
</reference>
<protein>
    <recommendedName>
        <fullName evidence="9">TRAP transporter small permease protein</fullName>
    </recommendedName>
</protein>
<evidence type="ECO:0000256" key="9">
    <source>
        <dbReference type="RuleBase" id="RU369079"/>
    </source>
</evidence>
<dbReference type="AlphaFoldDB" id="A0A2T3NI19"/>
<feature type="transmembrane region" description="Helical" evidence="9">
    <location>
        <begin position="128"/>
        <end position="147"/>
    </location>
</feature>
<keyword evidence="2 9" id="KW-0813">Transport</keyword>
<name>A0A2T3NI19_9GAMM</name>
<keyword evidence="6 9" id="KW-1133">Transmembrane helix</keyword>
<evidence type="ECO:0000256" key="2">
    <source>
        <dbReference type="ARBA" id="ARBA00022448"/>
    </source>
</evidence>
<evidence type="ECO:0000256" key="1">
    <source>
        <dbReference type="ARBA" id="ARBA00004429"/>
    </source>
</evidence>
<keyword evidence="7 9" id="KW-0472">Membrane</keyword>
<evidence type="ECO:0000256" key="8">
    <source>
        <dbReference type="ARBA" id="ARBA00038436"/>
    </source>
</evidence>
<comment type="caution">
    <text evidence="11">The sequence shown here is derived from an EMBL/GenBank/DDBJ whole genome shotgun (WGS) entry which is preliminary data.</text>
</comment>
<keyword evidence="4 9" id="KW-0997">Cell inner membrane</keyword>
<feature type="transmembrane region" description="Helical" evidence="9">
    <location>
        <begin position="54"/>
        <end position="77"/>
    </location>
</feature>
<feature type="transmembrane region" description="Helical" evidence="9">
    <location>
        <begin position="12"/>
        <end position="34"/>
    </location>
</feature>
<comment type="subunit">
    <text evidence="9">The complex comprises the extracytoplasmic solute receptor protein and the two transmembrane proteins.</text>
</comment>
<dbReference type="InterPro" id="IPR055348">
    <property type="entry name" value="DctQ"/>
</dbReference>
<keyword evidence="5 9" id="KW-0812">Transmembrane</keyword>
<proteinExistence type="inferred from homology"/>
<evidence type="ECO:0000256" key="3">
    <source>
        <dbReference type="ARBA" id="ARBA00022475"/>
    </source>
</evidence>
<sequence>MADNVKSLWGKLEEIICFITFVVMLVLGFSNVVVRSLTNYSLASTQEIVINGMVILTLFGAAIAIKRGQLLAVGFLIDNVSAPFRKGMQVILSLAVVFTLSVMFYFMLDLLSNQYQSGITSSAMQVKVWYYTALLPLGFAIMIVRQIEWLFSQLRSK</sequence>
<dbReference type="OrthoDB" id="6363908at2"/>
<dbReference type="Proteomes" id="UP000241346">
    <property type="component" value="Unassembled WGS sequence"/>
</dbReference>
<gene>
    <name evidence="11" type="ORF">C9J01_09435</name>
</gene>
<evidence type="ECO:0000259" key="10">
    <source>
        <dbReference type="Pfam" id="PF04290"/>
    </source>
</evidence>
<comment type="subcellular location">
    <subcellularLocation>
        <location evidence="1 9">Cell inner membrane</location>
        <topology evidence="1 9">Multi-pass membrane protein</topology>
    </subcellularLocation>
</comment>
<dbReference type="PANTHER" id="PTHR35011">
    <property type="entry name" value="2,3-DIKETO-L-GULONATE TRAP TRANSPORTER SMALL PERMEASE PROTEIN YIAM"/>
    <property type="match status" value="1"/>
</dbReference>
<evidence type="ECO:0000313" key="11">
    <source>
        <dbReference type="EMBL" id="PSW14631.1"/>
    </source>
</evidence>
<evidence type="ECO:0000256" key="4">
    <source>
        <dbReference type="ARBA" id="ARBA00022519"/>
    </source>
</evidence>
<feature type="transmembrane region" description="Helical" evidence="9">
    <location>
        <begin position="89"/>
        <end position="108"/>
    </location>
</feature>
<evidence type="ECO:0000256" key="6">
    <source>
        <dbReference type="ARBA" id="ARBA00022989"/>
    </source>
</evidence>
<comment type="function">
    <text evidence="9">Part of the tripartite ATP-independent periplasmic (TRAP) transport system.</text>
</comment>
<dbReference type="EMBL" id="PYMB01000002">
    <property type="protein sequence ID" value="PSW14631.1"/>
    <property type="molecule type" value="Genomic_DNA"/>
</dbReference>
<dbReference type="PANTHER" id="PTHR35011:SF2">
    <property type="entry name" value="2,3-DIKETO-L-GULONATE TRAP TRANSPORTER SMALL PERMEASE PROTEIN YIAM"/>
    <property type="match status" value="1"/>
</dbReference>
<keyword evidence="3" id="KW-1003">Cell membrane</keyword>
<evidence type="ECO:0000256" key="7">
    <source>
        <dbReference type="ARBA" id="ARBA00023136"/>
    </source>
</evidence>
<comment type="similarity">
    <text evidence="8 9">Belongs to the TRAP transporter small permease family.</text>
</comment>
<feature type="domain" description="Tripartite ATP-independent periplasmic transporters DctQ component" evidence="10">
    <location>
        <begin position="24"/>
        <end position="155"/>
    </location>
</feature>
<evidence type="ECO:0000313" key="12">
    <source>
        <dbReference type="Proteomes" id="UP000241346"/>
    </source>
</evidence>
<dbReference type="RefSeq" id="WP_107297870.1">
    <property type="nucleotide sequence ID" value="NZ_PYMB01000002.1"/>
</dbReference>
<dbReference type="GO" id="GO:0015740">
    <property type="term" value="P:C4-dicarboxylate transport"/>
    <property type="evidence" value="ECO:0007669"/>
    <property type="project" value="TreeGrafter"/>
</dbReference>
<dbReference type="GO" id="GO:0022857">
    <property type="term" value="F:transmembrane transporter activity"/>
    <property type="evidence" value="ECO:0007669"/>
    <property type="project" value="UniProtKB-UniRule"/>
</dbReference>
<organism evidence="11 12">
    <name type="scientific">Photobacterium rosenbergii</name>
    <dbReference type="NCBI Taxonomy" id="294936"/>
    <lineage>
        <taxon>Bacteria</taxon>
        <taxon>Pseudomonadati</taxon>
        <taxon>Pseudomonadota</taxon>
        <taxon>Gammaproteobacteria</taxon>
        <taxon>Vibrionales</taxon>
        <taxon>Vibrionaceae</taxon>
        <taxon>Photobacterium</taxon>
    </lineage>
</organism>
<evidence type="ECO:0000256" key="5">
    <source>
        <dbReference type="ARBA" id="ARBA00022692"/>
    </source>
</evidence>
<dbReference type="Pfam" id="PF04290">
    <property type="entry name" value="DctQ"/>
    <property type="match status" value="1"/>
</dbReference>
<accession>A0A2T3NI19</accession>
<dbReference type="GO" id="GO:0005886">
    <property type="term" value="C:plasma membrane"/>
    <property type="evidence" value="ECO:0007669"/>
    <property type="project" value="UniProtKB-SubCell"/>
</dbReference>